<feature type="domain" description="TIR" evidence="1">
    <location>
        <begin position="3"/>
        <end position="83"/>
    </location>
</feature>
<dbReference type="Proteomes" id="UP000247512">
    <property type="component" value="Unassembled WGS sequence"/>
</dbReference>
<sequence length="158" mass="18114">MKVFISHQSADSFTAKKIADHLQHFHGIPSYLDVIDPYIGMRGEDLAAHIRTQMGQCTQLLAVVSYNTASSQWVPWEIGVATGRDYPLATYANSSVPPPEFLRKWPYLRSVPDLDRYAVASKAAWNLLLQKRPYLHESTARQDSTQEFYRMLRRSLNQ</sequence>
<keyword evidence="3" id="KW-1185">Reference proteome</keyword>
<dbReference type="InterPro" id="IPR035897">
    <property type="entry name" value="Toll_tir_struct_dom_sf"/>
</dbReference>
<dbReference type="Pfam" id="PF13676">
    <property type="entry name" value="TIR_2"/>
    <property type="match status" value="1"/>
</dbReference>
<evidence type="ECO:0000313" key="2">
    <source>
        <dbReference type="EMBL" id="PYD65187.1"/>
    </source>
</evidence>
<evidence type="ECO:0000259" key="1">
    <source>
        <dbReference type="Pfam" id="PF13676"/>
    </source>
</evidence>
<reference evidence="2 3" key="1">
    <citation type="submission" date="2017-06" db="EMBL/GenBank/DDBJ databases">
        <title>A draft genome sequence of Komagataeibacter nataicola LMG 1536.</title>
        <authorList>
            <person name="Skraban J."/>
            <person name="Cleenwerck I."/>
            <person name="Vandamme P."/>
            <person name="Trcek J."/>
        </authorList>
    </citation>
    <scope>NUCLEOTIDE SEQUENCE [LARGE SCALE GENOMIC DNA]</scope>
    <source>
        <strain evidence="2 3">LMG 1536</strain>
    </source>
</reference>
<dbReference type="EMBL" id="NIRT01000039">
    <property type="protein sequence ID" value="PYD65187.1"/>
    <property type="molecule type" value="Genomic_DNA"/>
</dbReference>
<proteinExistence type="predicted"/>
<organism evidence="2 3">
    <name type="scientific">Komagataeibacter nataicola</name>
    <dbReference type="NCBI Taxonomy" id="265960"/>
    <lineage>
        <taxon>Bacteria</taxon>
        <taxon>Pseudomonadati</taxon>
        <taxon>Pseudomonadota</taxon>
        <taxon>Alphaproteobacteria</taxon>
        <taxon>Acetobacterales</taxon>
        <taxon>Acetobacteraceae</taxon>
        <taxon>Komagataeibacter</taxon>
    </lineage>
</organism>
<dbReference type="Gene3D" id="3.40.50.10140">
    <property type="entry name" value="Toll/interleukin-1 receptor homology (TIR) domain"/>
    <property type="match status" value="1"/>
</dbReference>
<dbReference type="InterPro" id="IPR000157">
    <property type="entry name" value="TIR_dom"/>
</dbReference>
<protein>
    <recommendedName>
        <fullName evidence="1">TIR domain-containing protein</fullName>
    </recommendedName>
</protein>
<dbReference type="RefSeq" id="WP_110571401.1">
    <property type="nucleotide sequence ID" value="NZ_NIRT01000039.1"/>
</dbReference>
<comment type="caution">
    <text evidence="2">The sequence shown here is derived from an EMBL/GenBank/DDBJ whole genome shotgun (WGS) entry which is preliminary data.</text>
</comment>
<accession>A0ABX5PCZ0</accession>
<name>A0ABX5PCZ0_9PROT</name>
<dbReference type="SUPFAM" id="SSF52200">
    <property type="entry name" value="Toll/Interleukin receptor TIR domain"/>
    <property type="match status" value="1"/>
</dbReference>
<gene>
    <name evidence="2" type="ORF">CDI09_14935</name>
</gene>
<evidence type="ECO:0000313" key="3">
    <source>
        <dbReference type="Proteomes" id="UP000247512"/>
    </source>
</evidence>